<reference evidence="2 3" key="1">
    <citation type="submission" date="2024-09" db="EMBL/GenBank/DDBJ databases">
        <authorList>
            <person name="Sun Q."/>
            <person name="Mori K."/>
        </authorList>
    </citation>
    <scope>NUCLEOTIDE SEQUENCE [LARGE SCALE GENOMIC DNA]</scope>
    <source>
        <strain evidence="2 3">KCTC 23076</strain>
    </source>
</reference>
<evidence type="ECO:0000313" key="3">
    <source>
        <dbReference type="Proteomes" id="UP001589896"/>
    </source>
</evidence>
<organism evidence="2 3">
    <name type="scientific">Lysobacter korlensis</name>
    <dbReference type="NCBI Taxonomy" id="553636"/>
    <lineage>
        <taxon>Bacteria</taxon>
        <taxon>Pseudomonadati</taxon>
        <taxon>Pseudomonadota</taxon>
        <taxon>Gammaproteobacteria</taxon>
        <taxon>Lysobacterales</taxon>
        <taxon>Lysobacteraceae</taxon>
        <taxon>Lysobacter</taxon>
    </lineage>
</organism>
<evidence type="ECO:0000313" key="2">
    <source>
        <dbReference type="EMBL" id="MFC0678429.1"/>
    </source>
</evidence>
<dbReference type="EMBL" id="JBHLTG010000002">
    <property type="protein sequence ID" value="MFC0678429.1"/>
    <property type="molecule type" value="Genomic_DNA"/>
</dbReference>
<feature type="chain" id="PRO_5047184449" evidence="1">
    <location>
        <begin position="33"/>
        <end position="162"/>
    </location>
</feature>
<name>A0ABV6RPC2_9GAMM</name>
<proteinExistence type="predicted"/>
<accession>A0ABV6RPC2</accession>
<evidence type="ECO:0000256" key="1">
    <source>
        <dbReference type="SAM" id="SignalP"/>
    </source>
</evidence>
<keyword evidence="3" id="KW-1185">Reference proteome</keyword>
<feature type="signal peptide" evidence="1">
    <location>
        <begin position="1"/>
        <end position="32"/>
    </location>
</feature>
<comment type="caution">
    <text evidence="2">The sequence shown here is derived from an EMBL/GenBank/DDBJ whole genome shotgun (WGS) entry which is preliminary data.</text>
</comment>
<sequence length="162" mass="17231">MTSNTHRRRRRRASAGLIGVLAAITVAGCAETADLPPEEKDAINAGRNAEVGVVSADNLLLISTAEEEPGRLLGLLTTTSGEPVEVTFADADEEITVTVDPSDAEAPDGYSFEENEHIFRTSEAPPGALAEITVSVEGESEELRIPVLDGSLERYRPFVPEG</sequence>
<dbReference type="Proteomes" id="UP001589896">
    <property type="component" value="Unassembled WGS sequence"/>
</dbReference>
<dbReference type="RefSeq" id="WP_386668275.1">
    <property type="nucleotide sequence ID" value="NZ_JBHLTG010000002.1"/>
</dbReference>
<gene>
    <name evidence="2" type="ORF">ACFFGH_11330</name>
</gene>
<dbReference type="PROSITE" id="PS51257">
    <property type="entry name" value="PROKAR_LIPOPROTEIN"/>
    <property type="match status" value="1"/>
</dbReference>
<protein>
    <submittedName>
        <fullName evidence="2">Uncharacterized protein</fullName>
    </submittedName>
</protein>
<keyword evidence="1" id="KW-0732">Signal</keyword>